<organism evidence="2 3">
    <name type="scientific">Phototrophicus methaneseepsis</name>
    <dbReference type="NCBI Taxonomy" id="2710758"/>
    <lineage>
        <taxon>Bacteria</taxon>
        <taxon>Bacillati</taxon>
        <taxon>Chloroflexota</taxon>
        <taxon>Candidatus Thermofontia</taxon>
        <taxon>Phototrophicales</taxon>
        <taxon>Phototrophicaceae</taxon>
        <taxon>Phototrophicus</taxon>
    </lineage>
</organism>
<gene>
    <name evidence="2" type="ORF">G4Y79_08715</name>
</gene>
<feature type="chain" id="PRO_5032501528" description="SH3b domain-containing protein" evidence="1">
    <location>
        <begin position="25"/>
        <end position="547"/>
    </location>
</feature>
<feature type="signal peptide" evidence="1">
    <location>
        <begin position="1"/>
        <end position="24"/>
    </location>
</feature>
<evidence type="ECO:0008006" key="4">
    <source>
        <dbReference type="Google" id="ProtNLM"/>
    </source>
</evidence>
<keyword evidence="3" id="KW-1185">Reference proteome</keyword>
<keyword evidence="1" id="KW-0732">Signal</keyword>
<proteinExistence type="predicted"/>
<sequence length="547" mass="60096">MQRSIATCFIVLLLIMGGLPSTHAQTNCPGSAPSRLRVGGRALVLPEAGINLRITPHANSAIEQVLAGETVVRVVDGPLCSDGYTWWQVEWQATRGWAVESFDENTYWLEPDVTIEAEQGNLRLSVPASLASSVQSATIQALPDDESPEFNAPNGQQFVLEGYPYPGTLPTITAYNAAAIRTIIPGANSILDALRNTLDNRPTETDLLLLPRLPVTMDIVTQIAYVDFLDGTGIRALIVLSPERDDPLPPTQTNHAFAYYLFQGLNADSTTYVQALLPLPADLLPAEAPDYDPEAPDADEQLEEQLQALRDTLSQATLSPDIEIYDRMMASLYTSATPPPMVVSTQRYTYGDALTLDYPVALAEDIELNVLNPAPERKMPRYLEMSLVNYPVIDFDHPPIMRIYRVADIQLARNDTAVATINELKNILLTKPEPLPTLELPMFESALQAPLNGIAYIRFRSGNGVMYLAAMVEEGTAVHSRDLLYVFQGTTNDGEFYIQGLFPVSSTAFDEPVTDTAAVIDTLSDADFTPNLSLLRQMMSSMDIKTR</sequence>
<dbReference type="EMBL" id="CP062983">
    <property type="protein sequence ID" value="QPC84440.1"/>
    <property type="molecule type" value="Genomic_DNA"/>
</dbReference>
<protein>
    <recommendedName>
        <fullName evidence="4">SH3b domain-containing protein</fullName>
    </recommendedName>
</protein>
<reference evidence="2 3" key="1">
    <citation type="submission" date="2020-02" db="EMBL/GenBank/DDBJ databases">
        <authorList>
            <person name="Zheng R.K."/>
            <person name="Sun C.M."/>
        </authorList>
    </citation>
    <scope>NUCLEOTIDE SEQUENCE [LARGE SCALE GENOMIC DNA]</scope>
    <source>
        <strain evidence="3">rifampicinis</strain>
    </source>
</reference>
<dbReference type="Proteomes" id="UP000594468">
    <property type="component" value="Chromosome"/>
</dbReference>
<dbReference type="RefSeq" id="WP_195172503.1">
    <property type="nucleotide sequence ID" value="NZ_CP062983.1"/>
</dbReference>
<evidence type="ECO:0000313" key="3">
    <source>
        <dbReference type="Proteomes" id="UP000594468"/>
    </source>
</evidence>
<accession>A0A7S8ECG9</accession>
<dbReference type="AlphaFoldDB" id="A0A7S8ECG9"/>
<dbReference type="KEGG" id="pmet:G4Y79_08715"/>
<evidence type="ECO:0000313" key="2">
    <source>
        <dbReference type="EMBL" id="QPC84440.1"/>
    </source>
</evidence>
<evidence type="ECO:0000256" key="1">
    <source>
        <dbReference type="SAM" id="SignalP"/>
    </source>
</evidence>
<name>A0A7S8ECG9_9CHLR</name>